<reference evidence="1 2" key="1">
    <citation type="submission" date="2015-02" db="EMBL/GenBank/DDBJ databases">
        <title>Whole genome shotgun sequencing of cultured foodborne pathogen.</title>
        <authorList>
            <person name="Timme R."/>
            <person name="Allard M.W."/>
            <person name="Strain E."/>
            <person name="Evans P.S."/>
            <person name="Brown E."/>
        </authorList>
    </citation>
    <scope>NUCLEOTIDE SEQUENCE [LARGE SCALE GENOMIC DNA]</scope>
    <source>
        <strain evidence="1 2">GCSL-TSO-24</strain>
    </source>
</reference>
<accession>A0A0D8L2Z5</accession>
<evidence type="ECO:0000313" key="2">
    <source>
        <dbReference type="Proteomes" id="UP000032582"/>
    </source>
</evidence>
<comment type="caution">
    <text evidence="1">The sequence shown here is derived from an EMBL/GenBank/DDBJ whole genome shotgun (WGS) entry which is preliminary data.</text>
</comment>
<protein>
    <submittedName>
        <fullName evidence="1">Uncharacterized protein</fullName>
    </submittedName>
</protein>
<organism evidence="1 2">
    <name type="scientific">Morganella morganii</name>
    <name type="common">Proteus morganii</name>
    <dbReference type="NCBI Taxonomy" id="582"/>
    <lineage>
        <taxon>Bacteria</taxon>
        <taxon>Pseudomonadati</taxon>
        <taxon>Pseudomonadota</taxon>
        <taxon>Gammaproteobacteria</taxon>
        <taxon>Enterobacterales</taxon>
        <taxon>Morganellaceae</taxon>
        <taxon>Morganella</taxon>
    </lineage>
</organism>
<dbReference type="EMBL" id="JZSH01000418">
    <property type="protein sequence ID" value="KJF76089.1"/>
    <property type="molecule type" value="Genomic_DNA"/>
</dbReference>
<proteinExistence type="predicted"/>
<dbReference type="Proteomes" id="UP000032582">
    <property type="component" value="Unassembled WGS sequence"/>
</dbReference>
<evidence type="ECO:0000313" key="1">
    <source>
        <dbReference type="EMBL" id="KJF76089.1"/>
    </source>
</evidence>
<gene>
    <name evidence="1" type="ORF">UA45_20420</name>
</gene>
<dbReference type="PATRIC" id="fig|582.24.peg.6508"/>
<sequence length="89" mass="10170">MKVAVTGNRVAIHSVFPQPITDMFFSGCASISSEVIPEAGYWDENATENTKALNQFWKDKEWRESTENKEVIIDGWKITAHKNRRNCPV</sequence>
<dbReference type="AlphaFoldDB" id="A0A0D8L2Z5"/>
<name>A0A0D8L2Z5_MORMO</name>